<gene>
    <name evidence="1" type="primary">LENG8</name>
    <name evidence="1" type="ORF">GBF38_014148</name>
</gene>
<feature type="non-terminal residue" evidence="1">
    <location>
        <position position="1"/>
    </location>
</feature>
<evidence type="ECO:0000313" key="2">
    <source>
        <dbReference type="Proteomes" id="UP000805704"/>
    </source>
</evidence>
<dbReference type="EMBL" id="CM024804">
    <property type="protein sequence ID" value="KAG8010009.1"/>
    <property type="molecule type" value="Genomic_DNA"/>
</dbReference>
<keyword evidence="2" id="KW-1185">Reference proteome</keyword>
<proteinExistence type="predicted"/>
<name>A0ACB7F746_NIBAL</name>
<accession>A0ACB7F746</accession>
<sequence length="766" mass="84767">SYGAAADGQVHENPEWEKARQALASINKSQSSAKTAQANRTTGEASQFQPAATDSTAIQQQQQQYYPWYQQTQQHYPGYTYPYNYYYSMGPYGAAYPPNQYGVPPGPYPGTPTSNGQPPPVPGMEDQSPSYPSQPQPPPPATPQPPQSPTTSENPPPPPPPPIPPPPNSQYPPPPTQNAYSANNSMPYPPGDPNQMQVYNHSQGRPNYGQGFQAQNTYQPSQNTSQQQQQPGQYVPGLGRGEANKNKNQKQGQQLWHRMKREQPSGTPSSPASAAPSGAQTRPQDWPQAMKEYVQRCFTACETEEDKDRTEKVLKEVLQDRLKDGSAYTIDWTREPLPESSSLAGKLFHPRGHRMAQLAVVEAQQLQRPEAGAVDTDWAITGIYSLKGAHLLVPPVPPPAPHPLPTADIETAATKGIDEVILAHSQTAAFPVTSDPSCHDGVREEHAVVVMTGIEDVEVEREGVEEEEKPTEEGAVGKKRKGGNAGLDFHDPNREAKKQSRAARFHKQLRSEPLILSINALDLPDGTQEGLSWEDCPIVGTCQDITKSYLRLTCAPDPSTVRPVHVLRKSLLAVKAHWKSHQDYLYACEQMKSIRQDLTVQGVRTDFTVEVYECHARIALEKRTLGEFTAYRLLYYIFTKNSGDLTTELVYLTPALRADVCVAHALALRAAWALGNYRRFFKLYLEAPRMASYLIDKFVERERKAALRAMVKTFRPDLPVQYVQSNLGFSCLDSCMAFLTGLGVTFLLSDPQKIDCKASTAFLAAS</sequence>
<evidence type="ECO:0000313" key="1">
    <source>
        <dbReference type="EMBL" id="KAG8010009.1"/>
    </source>
</evidence>
<reference evidence="1" key="1">
    <citation type="submission" date="2020-04" db="EMBL/GenBank/DDBJ databases">
        <title>A chromosome-scale assembly and high-density genetic map of the yellow drum (Nibea albiflora) genome.</title>
        <authorList>
            <person name="Xu D."/>
            <person name="Zhang W."/>
            <person name="Chen R."/>
            <person name="Tan P."/>
            <person name="Wang L."/>
            <person name="Song H."/>
            <person name="Tian L."/>
            <person name="Zhu Q."/>
            <person name="Wang B."/>
        </authorList>
    </citation>
    <scope>NUCLEOTIDE SEQUENCE</scope>
    <source>
        <strain evidence="1">ZJHYS-2018</strain>
    </source>
</reference>
<protein>
    <submittedName>
        <fullName evidence="1">Leukocyte receptor cluster member 8-like protein</fullName>
    </submittedName>
</protein>
<organism evidence="1 2">
    <name type="scientific">Nibea albiflora</name>
    <name type="common">Yellow drum</name>
    <name type="synonym">Corvina albiflora</name>
    <dbReference type="NCBI Taxonomy" id="240163"/>
    <lineage>
        <taxon>Eukaryota</taxon>
        <taxon>Metazoa</taxon>
        <taxon>Chordata</taxon>
        <taxon>Craniata</taxon>
        <taxon>Vertebrata</taxon>
        <taxon>Euteleostomi</taxon>
        <taxon>Actinopterygii</taxon>
        <taxon>Neopterygii</taxon>
        <taxon>Teleostei</taxon>
        <taxon>Neoteleostei</taxon>
        <taxon>Acanthomorphata</taxon>
        <taxon>Eupercaria</taxon>
        <taxon>Sciaenidae</taxon>
        <taxon>Nibea</taxon>
    </lineage>
</organism>
<comment type="caution">
    <text evidence="1">The sequence shown here is derived from an EMBL/GenBank/DDBJ whole genome shotgun (WGS) entry which is preliminary data.</text>
</comment>
<dbReference type="Proteomes" id="UP000805704">
    <property type="component" value="Chromosome 16"/>
</dbReference>